<evidence type="ECO:0000313" key="1">
    <source>
        <dbReference type="EMBL" id="GHO89229.1"/>
    </source>
</evidence>
<gene>
    <name evidence="1" type="ORF">KSZ_72350</name>
</gene>
<protein>
    <submittedName>
        <fullName evidence="1">Uncharacterized protein</fullName>
    </submittedName>
</protein>
<name>A0ABQ3VUC4_9CHLR</name>
<reference evidence="1 2" key="1">
    <citation type="journal article" date="2021" name="Int. J. Syst. Evol. Microbiol.">
        <title>Reticulibacter mediterranei gen. nov., sp. nov., within the new family Reticulibacteraceae fam. nov., and Ktedonospora formicarum gen. nov., sp. nov., Ktedonobacter robiniae sp. nov., Dictyobacter formicarum sp. nov. and Dictyobacter arantiisoli sp. nov., belonging to the class Ktedonobacteria.</title>
        <authorList>
            <person name="Yabe S."/>
            <person name="Zheng Y."/>
            <person name="Wang C.M."/>
            <person name="Sakai Y."/>
            <person name="Abe K."/>
            <person name="Yokota A."/>
            <person name="Donadio S."/>
            <person name="Cavaletti L."/>
            <person name="Monciardini P."/>
        </authorList>
    </citation>
    <scope>NUCLEOTIDE SEQUENCE [LARGE SCALE GENOMIC DNA]</scope>
    <source>
        <strain evidence="1 2">SOSP1-9</strain>
    </source>
</reference>
<dbReference type="EMBL" id="BNJJ01000033">
    <property type="protein sequence ID" value="GHO89229.1"/>
    <property type="molecule type" value="Genomic_DNA"/>
</dbReference>
<comment type="caution">
    <text evidence="1">The sequence shown here is derived from an EMBL/GenBank/DDBJ whole genome shotgun (WGS) entry which is preliminary data.</text>
</comment>
<sequence>MSFEHKCLFFIAQDMAAVAVHTVLTALVDRTPVAVRMHYCLAGYKEPVHSPLRIEQVAGHRESAHSWLQIEPGTDHKEPGHMDWAAEQDIVAHTDWLVAAAEQDTDHMGMKAAAEQDTDHMDWAVEPGTGHKKWLVGRDRQVAHFDQMFEAAQNQPRRPAKMNPF</sequence>
<accession>A0ABQ3VUC4</accession>
<keyword evidence="2" id="KW-1185">Reference proteome</keyword>
<organism evidence="1 2">
    <name type="scientific">Dictyobacter formicarum</name>
    <dbReference type="NCBI Taxonomy" id="2778368"/>
    <lineage>
        <taxon>Bacteria</taxon>
        <taxon>Bacillati</taxon>
        <taxon>Chloroflexota</taxon>
        <taxon>Ktedonobacteria</taxon>
        <taxon>Ktedonobacterales</taxon>
        <taxon>Dictyobacteraceae</taxon>
        <taxon>Dictyobacter</taxon>
    </lineage>
</organism>
<evidence type="ECO:0000313" key="2">
    <source>
        <dbReference type="Proteomes" id="UP000635565"/>
    </source>
</evidence>
<proteinExistence type="predicted"/>
<dbReference type="Proteomes" id="UP000635565">
    <property type="component" value="Unassembled WGS sequence"/>
</dbReference>